<proteinExistence type="predicted"/>
<reference evidence="1 2" key="1">
    <citation type="submission" date="2023-12" db="EMBL/GenBank/DDBJ databases">
        <title>Genome comparison identifies genes involved in endophytic behavior of Lysinibacillus irui and provides insights into its role as a plant-growth promoting bacterium.</title>
        <authorList>
            <person name="Hilario S."/>
            <person name="Matos I."/>
            <person name="Goncalves M.F.M."/>
            <person name="Pardo C.A."/>
            <person name="Santos M.J."/>
        </authorList>
    </citation>
    <scope>NUCLEOTIDE SEQUENCE [LARGE SCALE GENOMIC DNA]</scope>
    <source>
        <strain evidence="1 2">B3</strain>
    </source>
</reference>
<protein>
    <recommendedName>
        <fullName evidence="3">DUF2577 domain-containing protein</fullName>
    </recommendedName>
</protein>
<dbReference type="EMBL" id="JAXUIA010000022">
    <property type="protein sequence ID" value="MEA0979153.1"/>
    <property type="molecule type" value="Genomic_DNA"/>
</dbReference>
<dbReference type="RefSeq" id="WP_066036977.1">
    <property type="nucleotide sequence ID" value="NZ_JAXLNX010000031.1"/>
</dbReference>
<evidence type="ECO:0008006" key="3">
    <source>
        <dbReference type="Google" id="ProtNLM"/>
    </source>
</evidence>
<evidence type="ECO:0000313" key="2">
    <source>
        <dbReference type="Proteomes" id="UP001289615"/>
    </source>
</evidence>
<sequence length="104" mass="12247">MNKTFKDFLLQDVNNVFLNENEFAETVIINKNAMKIVRDSDEMVQFNTDKKLASCDVVFHVESSYFRGIPQPERIMEFEGKEYRIKVVRNNLGMLTIGLMRYTE</sequence>
<gene>
    <name evidence="1" type="ORF">U6C28_23010</name>
</gene>
<keyword evidence="2" id="KW-1185">Reference proteome</keyword>
<comment type="caution">
    <text evidence="1">The sequence shown here is derived from an EMBL/GenBank/DDBJ whole genome shotgun (WGS) entry which is preliminary data.</text>
</comment>
<evidence type="ECO:0000313" key="1">
    <source>
        <dbReference type="EMBL" id="MEA0979153.1"/>
    </source>
</evidence>
<dbReference type="Proteomes" id="UP001289615">
    <property type="component" value="Unassembled WGS sequence"/>
</dbReference>
<organism evidence="1 2">
    <name type="scientific">Lysinibacillus irui</name>
    <dbReference type="NCBI Taxonomy" id="2998077"/>
    <lineage>
        <taxon>Bacteria</taxon>
        <taxon>Bacillati</taxon>
        <taxon>Bacillota</taxon>
        <taxon>Bacilli</taxon>
        <taxon>Bacillales</taxon>
        <taxon>Bacillaceae</taxon>
        <taxon>Lysinibacillus</taxon>
    </lineage>
</organism>
<accession>A0ABU5NSW2</accession>
<name>A0ABU5NSW2_9BACI</name>